<evidence type="ECO:0000256" key="1">
    <source>
        <dbReference type="ARBA" id="ARBA00004141"/>
    </source>
</evidence>
<dbReference type="PANTHER" id="PTHR36964:SF1">
    <property type="entry name" value="PROTEIN-METHIONINE-SULFOXIDE REDUCTASE HEME-BINDING SUBUNIT MSRQ"/>
    <property type="match status" value="1"/>
</dbReference>
<dbReference type="InterPro" id="IPR013130">
    <property type="entry name" value="Fe3_Rdtase_TM_dom"/>
</dbReference>
<feature type="transmembrane region" description="Helical" evidence="7">
    <location>
        <begin position="83"/>
        <end position="107"/>
    </location>
</feature>
<keyword evidence="2" id="KW-0813">Transport</keyword>
<dbReference type="Pfam" id="PF01794">
    <property type="entry name" value="Ferric_reduct"/>
    <property type="match status" value="1"/>
</dbReference>
<evidence type="ECO:0000256" key="7">
    <source>
        <dbReference type="SAM" id="Phobius"/>
    </source>
</evidence>
<keyword evidence="3 7" id="KW-0812">Transmembrane</keyword>
<feature type="transmembrane region" description="Helical" evidence="7">
    <location>
        <begin position="168"/>
        <end position="187"/>
    </location>
</feature>
<dbReference type="Proteomes" id="UP001138961">
    <property type="component" value="Unassembled WGS sequence"/>
</dbReference>
<evidence type="ECO:0000256" key="3">
    <source>
        <dbReference type="ARBA" id="ARBA00022692"/>
    </source>
</evidence>
<evidence type="ECO:0000313" key="9">
    <source>
        <dbReference type="EMBL" id="MCB5198374.1"/>
    </source>
</evidence>
<evidence type="ECO:0000256" key="5">
    <source>
        <dbReference type="ARBA" id="ARBA00023004"/>
    </source>
</evidence>
<dbReference type="RefSeq" id="WP_226747329.1">
    <property type="nucleotide sequence ID" value="NZ_JAJATZ010000002.1"/>
</dbReference>
<reference evidence="9" key="1">
    <citation type="submission" date="2021-10" db="EMBL/GenBank/DDBJ databases">
        <title>Loktanella gaetbuli sp. nov., isolated from a tidal flat.</title>
        <authorList>
            <person name="Park S."/>
            <person name="Yoon J.-H."/>
        </authorList>
    </citation>
    <scope>NUCLEOTIDE SEQUENCE</scope>
    <source>
        <strain evidence="9">TSTF-M6</strain>
    </source>
</reference>
<dbReference type="InterPro" id="IPR022837">
    <property type="entry name" value="MsrQ-like"/>
</dbReference>
<keyword evidence="10" id="KW-1185">Reference proteome</keyword>
<evidence type="ECO:0000256" key="4">
    <source>
        <dbReference type="ARBA" id="ARBA00022989"/>
    </source>
</evidence>
<comment type="caution">
    <text evidence="9">The sequence shown here is derived from an EMBL/GenBank/DDBJ whole genome shotgun (WGS) entry which is preliminary data.</text>
</comment>
<feature type="transmembrane region" description="Helical" evidence="7">
    <location>
        <begin position="7"/>
        <end position="24"/>
    </location>
</feature>
<evidence type="ECO:0000256" key="2">
    <source>
        <dbReference type="ARBA" id="ARBA00022448"/>
    </source>
</evidence>
<gene>
    <name evidence="9" type="ORF">LGQ03_03900</name>
</gene>
<evidence type="ECO:0000259" key="8">
    <source>
        <dbReference type="Pfam" id="PF01794"/>
    </source>
</evidence>
<dbReference type="PANTHER" id="PTHR36964">
    <property type="entry name" value="PROTEIN-METHIONINE-SULFOXIDE REDUCTASE HEME-BINDING SUBUNIT MSRQ"/>
    <property type="match status" value="1"/>
</dbReference>
<protein>
    <submittedName>
        <fullName evidence="9">Ferric reductase-like transmembrane domain-containing protein</fullName>
    </submittedName>
</protein>
<feature type="transmembrane region" description="Helical" evidence="7">
    <location>
        <begin position="44"/>
        <end position="62"/>
    </location>
</feature>
<accession>A0ABS8BS14</accession>
<evidence type="ECO:0000313" key="10">
    <source>
        <dbReference type="Proteomes" id="UP001138961"/>
    </source>
</evidence>
<proteinExistence type="predicted"/>
<name>A0ABS8BS14_9RHOB</name>
<feature type="transmembrane region" description="Helical" evidence="7">
    <location>
        <begin position="146"/>
        <end position="162"/>
    </location>
</feature>
<comment type="subcellular location">
    <subcellularLocation>
        <location evidence="1">Membrane</location>
        <topology evidence="1">Multi-pass membrane protein</topology>
    </subcellularLocation>
</comment>
<keyword evidence="5" id="KW-0408">Iron</keyword>
<feature type="domain" description="Ferric oxidoreductase" evidence="8">
    <location>
        <begin position="41"/>
        <end position="155"/>
    </location>
</feature>
<evidence type="ECO:0000256" key="6">
    <source>
        <dbReference type="ARBA" id="ARBA00023136"/>
    </source>
</evidence>
<keyword evidence="4 7" id="KW-1133">Transmembrane helix</keyword>
<feature type="transmembrane region" description="Helical" evidence="7">
    <location>
        <begin position="113"/>
        <end position="134"/>
    </location>
</feature>
<organism evidence="9 10">
    <name type="scientific">Loktanella gaetbuli</name>
    <dbReference type="NCBI Taxonomy" id="2881335"/>
    <lineage>
        <taxon>Bacteria</taxon>
        <taxon>Pseudomonadati</taxon>
        <taxon>Pseudomonadota</taxon>
        <taxon>Alphaproteobacteria</taxon>
        <taxon>Rhodobacterales</taxon>
        <taxon>Roseobacteraceae</taxon>
        <taxon>Loktanella</taxon>
    </lineage>
</organism>
<dbReference type="EMBL" id="JAJATZ010000002">
    <property type="protein sequence ID" value="MCB5198374.1"/>
    <property type="molecule type" value="Genomic_DNA"/>
</dbReference>
<sequence length="200" mass="23089">MLHRLNPYPLWALLALQPVLWIIVSLTSDNPRMIHILVHPTGEWAARLLIITLMMTPLAMLLKGRPIARWLRKSRRHFGAASFVYAAIHTAFYLIDTSSVATVIAALPRLYIWTGWIAFIIFIPLALTSTDAMVRRLGRRWKTLQRWVYPAAVLTLVHWASIHDWDSPGAAIVHFAPLAALELWRLWYWQRHPHRQATPA</sequence>
<keyword evidence="6 7" id="KW-0472">Membrane</keyword>